<feature type="compositionally biased region" description="Low complexity" evidence="1">
    <location>
        <begin position="214"/>
        <end position="230"/>
    </location>
</feature>
<dbReference type="WBParaSite" id="TTAC_0000388801-mRNA-1">
    <property type="protein sequence ID" value="TTAC_0000388801-mRNA-1"/>
    <property type="gene ID" value="TTAC_0000388801"/>
</dbReference>
<dbReference type="STRING" id="6205.A0A0R3WSZ8"/>
<dbReference type="Proteomes" id="UP000274429">
    <property type="component" value="Unassembled WGS sequence"/>
</dbReference>
<evidence type="ECO:0000313" key="4">
    <source>
        <dbReference type="WBParaSite" id="TTAC_0000388801-mRNA-1"/>
    </source>
</evidence>
<accession>A0A0R3WSZ8</accession>
<dbReference type="GO" id="GO:0005777">
    <property type="term" value="C:peroxisome"/>
    <property type="evidence" value="ECO:0007669"/>
    <property type="project" value="InterPro"/>
</dbReference>
<name>A0A0R3WSZ8_HYDTA</name>
<evidence type="ECO:0000313" key="3">
    <source>
        <dbReference type="Proteomes" id="UP000274429"/>
    </source>
</evidence>
<dbReference type="AlphaFoldDB" id="A0A0R3WSZ8"/>
<organism evidence="4">
    <name type="scientific">Hydatigena taeniaeformis</name>
    <name type="common">Feline tapeworm</name>
    <name type="synonym">Taenia taeniaeformis</name>
    <dbReference type="NCBI Taxonomy" id="6205"/>
    <lineage>
        <taxon>Eukaryota</taxon>
        <taxon>Metazoa</taxon>
        <taxon>Spiralia</taxon>
        <taxon>Lophotrochozoa</taxon>
        <taxon>Platyhelminthes</taxon>
        <taxon>Cestoda</taxon>
        <taxon>Eucestoda</taxon>
        <taxon>Cyclophyllidea</taxon>
        <taxon>Taeniidae</taxon>
        <taxon>Hydatigera</taxon>
    </lineage>
</organism>
<dbReference type="PANTHER" id="PTHR14918:SF3">
    <property type="entry name" value="KICSTOR COMPLEX PROTEIN SZT2"/>
    <property type="match status" value="1"/>
</dbReference>
<evidence type="ECO:0000256" key="1">
    <source>
        <dbReference type="SAM" id="MobiDB-lite"/>
    </source>
</evidence>
<dbReference type="InterPro" id="IPR033228">
    <property type="entry name" value="SZT2"/>
</dbReference>
<reference evidence="2 3" key="2">
    <citation type="submission" date="2018-11" db="EMBL/GenBank/DDBJ databases">
        <authorList>
            <consortium name="Pathogen Informatics"/>
        </authorList>
    </citation>
    <scope>NUCLEOTIDE SEQUENCE [LARGE SCALE GENOMIC DNA]</scope>
</reference>
<feature type="compositionally biased region" description="Low complexity" evidence="1">
    <location>
        <begin position="246"/>
        <end position="268"/>
    </location>
</feature>
<keyword evidence="3" id="KW-1185">Reference proteome</keyword>
<dbReference type="OrthoDB" id="43547at2759"/>
<proteinExistence type="predicted"/>
<sequence>MQSLLVEASMESMTNLENVSFDVPLSTLANLPSVSSTTALDVPEFCEMQLCLPQFLFHSSKPSSSPVIEESVSTTTNTTAEDSDTSCPCACLQIPRQTLCLVHLRGREVSVHLYNWSRDDVDRLFHRIDSIVAWYNQRFQLMSCLSLQKMGLFHCLRTPSHLRLLRQAVLLGDRLCPPELTPTPTVAVTSSTNMASRSIRRRLLEGLVGSGASLQPPSQAISSPQAASSSVEIPIPPQLPTPSAPPSNASAGRSTHSTSPATPSTESTILQPQSLCLQQHLKIGGGSSRDSHDLHLTKIYQNCAQIPALGSRSSTGVDYLDVVHLHVDQALRTVKNDWRRAEYLRLITAPLKAWMAGDIFEVNQYTPLESQSQAVLSLPQAMTPSLTAFYSAVKRYGRTLHTVCSPILFCPRARAEALRLQQLEQVAMEKANHNLGKEEEEEGEEEQ</sequence>
<feature type="compositionally biased region" description="Pro residues" evidence="1">
    <location>
        <begin position="234"/>
        <end position="245"/>
    </location>
</feature>
<evidence type="ECO:0000313" key="2">
    <source>
        <dbReference type="EMBL" id="VDM23644.1"/>
    </source>
</evidence>
<feature type="region of interest" description="Disordered" evidence="1">
    <location>
        <begin position="214"/>
        <end position="270"/>
    </location>
</feature>
<reference evidence="4" key="1">
    <citation type="submission" date="2017-02" db="UniProtKB">
        <authorList>
            <consortium name="WormBaseParasite"/>
        </authorList>
    </citation>
    <scope>IDENTIFICATION</scope>
</reference>
<dbReference type="PANTHER" id="PTHR14918">
    <property type="entry name" value="KICSTOR COMPLEX PROTEIN SZT2"/>
    <property type="match status" value="1"/>
</dbReference>
<protein>
    <submittedName>
        <fullName evidence="4">SH2 domain-containing protein</fullName>
    </submittedName>
</protein>
<gene>
    <name evidence="2" type="ORF">TTAC_LOCUS3873</name>
</gene>
<dbReference type="EMBL" id="UYWX01003203">
    <property type="protein sequence ID" value="VDM23644.1"/>
    <property type="molecule type" value="Genomic_DNA"/>
</dbReference>